<organism evidence="11 12">
    <name type="scientific">Pseudomonas carassii</name>
    <dbReference type="NCBI Taxonomy" id="3115855"/>
    <lineage>
        <taxon>Bacteria</taxon>
        <taxon>Pseudomonadati</taxon>
        <taxon>Pseudomonadota</taxon>
        <taxon>Gammaproteobacteria</taxon>
        <taxon>Pseudomonadales</taxon>
        <taxon>Pseudomonadaceae</taxon>
        <taxon>Pseudomonas</taxon>
    </lineage>
</organism>
<evidence type="ECO:0000256" key="9">
    <source>
        <dbReference type="ARBA" id="ARBA00032787"/>
    </source>
</evidence>
<dbReference type="InterPro" id="IPR019575">
    <property type="entry name" value="Nuop51_4Fe4S-bd"/>
</dbReference>
<dbReference type="InterPro" id="IPR036249">
    <property type="entry name" value="Thioredoxin-like_sf"/>
</dbReference>
<dbReference type="Gene3D" id="3.40.50.11540">
    <property type="entry name" value="NADH-ubiquinone oxidoreductase 51kDa subunit"/>
    <property type="match status" value="1"/>
</dbReference>
<keyword evidence="7" id="KW-0411">Iron-sulfur</keyword>
<dbReference type="SUPFAM" id="SSF142019">
    <property type="entry name" value="Nqo1 FMN-binding domain-like"/>
    <property type="match status" value="1"/>
</dbReference>
<evidence type="ECO:0000256" key="7">
    <source>
        <dbReference type="ARBA" id="ARBA00023014"/>
    </source>
</evidence>
<dbReference type="SUPFAM" id="SSF140490">
    <property type="entry name" value="Nqo1C-terminal domain-like"/>
    <property type="match status" value="1"/>
</dbReference>
<dbReference type="InterPro" id="IPR037207">
    <property type="entry name" value="Nuop51_4Fe4S-bd_sf"/>
</dbReference>
<dbReference type="SUPFAM" id="SSF142984">
    <property type="entry name" value="Nqo1 middle domain-like"/>
    <property type="match status" value="1"/>
</dbReference>
<evidence type="ECO:0000313" key="12">
    <source>
        <dbReference type="Proteomes" id="UP001354227"/>
    </source>
</evidence>
<dbReference type="PROSITE" id="PS00645">
    <property type="entry name" value="COMPLEX1_51K_2"/>
    <property type="match status" value="1"/>
</dbReference>
<evidence type="ECO:0000256" key="3">
    <source>
        <dbReference type="ARBA" id="ARBA00019901"/>
    </source>
</evidence>
<dbReference type="SMART" id="SM00928">
    <property type="entry name" value="NADH_4Fe-4S"/>
    <property type="match status" value="1"/>
</dbReference>
<dbReference type="CDD" id="cd03063">
    <property type="entry name" value="TRX_Fd_FDH_beta"/>
    <property type="match status" value="1"/>
</dbReference>
<dbReference type="InterPro" id="IPR037225">
    <property type="entry name" value="Nuo51_FMN-bd_sf"/>
</dbReference>
<dbReference type="Gene3D" id="6.10.250.1450">
    <property type="match status" value="1"/>
</dbReference>
<feature type="domain" description="NADH-ubiquinone oxidoreductase 51kDa subunit iron-sulphur binding" evidence="10">
    <location>
        <begin position="423"/>
        <end position="468"/>
    </location>
</feature>
<dbReference type="PANTHER" id="PTHR43578:SF3">
    <property type="entry name" value="NADH-QUINONE OXIDOREDUCTASE SUBUNIT F"/>
    <property type="match status" value="1"/>
</dbReference>
<dbReference type="PROSITE" id="PS00644">
    <property type="entry name" value="COMPLEX1_51K_1"/>
    <property type="match status" value="1"/>
</dbReference>
<sequence length="514" mass="54000">MLNLCIPCDSLACAVGADQVAEALTREAAQRRLPLHIKRTSSRGLYWLEPLVELDTAQGRVGFGPVTPEDVPGLLDALAGDPGSHALALGPVEAIPYLKTQQRLLFARAGITRPLSLDDYHANGGFEGLRQATLLDGDEVVAAVLDSGLRGRGGAAFPAGIKWRTVRQAPVGQKYVVCNADEGDSGTFADRMLMEGDPFLLIEGMIIAGLAVGASKGYIYVRSEYPDAVRALNEAILLAREAGYLDVAGNGVAFDLQVRVGAGAYICGEETALLESLEGKRGIVRAKPPLPALEGLFGQPTLVHNVLTLASVPIILARGAAFYRDFGMGRSTGTLPFQLAGNVRHGGLVERAFGLTLRELVEGYGGGTASGRPIKAAQVGGPLGAWVPPAQFDTPLDYEAFAALGAMLGHGGVVLADDTLNMAGMARFALQFCAEESCGKCTPCRIGSTRGVEVVDRLIASTDPAYRASQAGLLRDLCDTMQYGSLCAMGGMTPYPVVSALKHFPADFGLEAAQ</sequence>
<evidence type="ECO:0000256" key="1">
    <source>
        <dbReference type="ARBA" id="ARBA00001917"/>
    </source>
</evidence>
<dbReference type="PANTHER" id="PTHR43578">
    <property type="entry name" value="NADH-QUINONE OXIDOREDUCTASE SUBUNIT F"/>
    <property type="match status" value="1"/>
</dbReference>
<reference evidence="11" key="1">
    <citation type="submission" date="2024-01" db="EMBL/GenBank/DDBJ databases">
        <title>Unpublished Manusciprt.</title>
        <authorList>
            <person name="Duman M."/>
            <person name="Valdes E.G."/>
            <person name="Ajmi N."/>
            <person name="Altun S."/>
            <person name="Saticioglu I.B."/>
        </authorList>
    </citation>
    <scope>NUCLEOTIDE SEQUENCE</scope>
    <source>
        <strain evidence="11">137P</strain>
    </source>
</reference>
<evidence type="ECO:0000256" key="6">
    <source>
        <dbReference type="ARBA" id="ARBA00023004"/>
    </source>
</evidence>
<evidence type="ECO:0000256" key="2">
    <source>
        <dbReference type="ARBA" id="ARBA00007523"/>
    </source>
</evidence>
<keyword evidence="12" id="KW-1185">Reference proteome</keyword>
<dbReference type="Proteomes" id="UP001354227">
    <property type="component" value="Unassembled WGS sequence"/>
</dbReference>
<keyword evidence="5" id="KW-0479">Metal-binding</keyword>
<dbReference type="Gene3D" id="3.10.20.600">
    <property type="match status" value="1"/>
</dbReference>
<proteinExistence type="inferred from homology"/>
<comment type="cofactor">
    <cofactor evidence="1">
        <name>FMN</name>
        <dbReference type="ChEBI" id="CHEBI:58210"/>
    </cofactor>
</comment>
<keyword evidence="6" id="KW-0408">Iron</keyword>
<name>A0ABU7HEI3_9PSED</name>
<evidence type="ECO:0000259" key="10">
    <source>
        <dbReference type="SMART" id="SM00928"/>
    </source>
</evidence>
<evidence type="ECO:0000313" key="11">
    <source>
        <dbReference type="EMBL" id="MEE1889540.1"/>
    </source>
</evidence>
<keyword evidence="4" id="KW-0004">4Fe-4S</keyword>
<comment type="similarity">
    <text evidence="2">Belongs to the complex I 51 kDa subunit family.</text>
</comment>
<dbReference type="SUPFAM" id="SSF52833">
    <property type="entry name" value="Thioredoxin-like"/>
    <property type="match status" value="1"/>
</dbReference>
<evidence type="ECO:0000256" key="4">
    <source>
        <dbReference type="ARBA" id="ARBA00022485"/>
    </source>
</evidence>
<dbReference type="InterPro" id="IPR001949">
    <property type="entry name" value="NADH-UbQ_OxRdtase_51kDa_CS"/>
</dbReference>
<evidence type="ECO:0000256" key="5">
    <source>
        <dbReference type="ARBA" id="ARBA00022723"/>
    </source>
</evidence>
<dbReference type="Pfam" id="PF01512">
    <property type="entry name" value="Complex1_51K"/>
    <property type="match status" value="1"/>
</dbReference>
<dbReference type="Gene3D" id="1.20.1440.230">
    <property type="entry name" value="NADH-ubiquinone oxidoreductase 51kDa subunit, iron-sulphur binding domain"/>
    <property type="match status" value="1"/>
</dbReference>
<evidence type="ECO:0000256" key="8">
    <source>
        <dbReference type="ARBA" id="ARBA00031578"/>
    </source>
</evidence>
<comment type="caution">
    <text evidence="11">The sequence shown here is derived from an EMBL/GenBank/DDBJ whole genome shotgun (WGS) entry which is preliminary data.</text>
</comment>
<dbReference type="InterPro" id="IPR011538">
    <property type="entry name" value="Nuo51_FMN-bd"/>
</dbReference>
<protein>
    <recommendedName>
        <fullName evidence="3">NADH-quinone oxidoreductase subunit F</fullName>
    </recommendedName>
    <alternativeName>
        <fullName evidence="8">NADH dehydrogenase I subunit F</fullName>
    </alternativeName>
    <alternativeName>
        <fullName evidence="9">NDH-1 subunit F</fullName>
    </alternativeName>
</protein>
<dbReference type="EMBL" id="JAZDCT010000024">
    <property type="protein sequence ID" value="MEE1889540.1"/>
    <property type="molecule type" value="Genomic_DNA"/>
</dbReference>
<accession>A0ABU7HEI3</accession>
<dbReference type="Pfam" id="PF10589">
    <property type="entry name" value="NADH_4Fe-4S"/>
    <property type="match status" value="1"/>
</dbReference>
<gene>
    <name evidence="11" type="ORF">V0R62_17895</name>
</gene>
<dbReference type="RefSeq" id="WP_330104688.1">
    <property type="nucleotide sequence ID" value="NZ_JAZDCT010000024.1"/>
</dbReference>